<organism evidence="2 3">
    <name type="scientific">Clostridium bornimense</name>
    <dbReference type="NCBI Taxonomy" id="1216932"/>
    <lineage>
        <taxon>Bacteria</taxon>
        <taxon>Bacillati</taxon>
        <taxon>Bacillota</taxon>
        <taxon>Clostridia</taxon>
        <taxon>Eubacteriales</taxon>
        <taxon>Clostridiaceae</taxon>
        <taxon>Clostridium</taxon>
    </lineage>
</organism>
<feature type="transmembrane region" description="Helical" evidence="1">
    <location>
        <begin position="52"/>
        <end position="73"/>
    </location>
</feature>
<sequence>MYEFAGYSEIVSNSRWYIIPLKYGLILTGFLMLFNIINAIYIFKINKPSKEILFIAMMVKISFILLYVVYFIIEVIIFYTIIGIPITVTFLYLDILFLVHLLFIESVDS</sequence>
<evidence type="ECO:0000256" key="1">
    <source>
        <dbReference type="SAM" id="Phobius"/>
    </source>
</evidence>
<protein>
    <submittedName>
        <fullName evidence="2">Putative membrane protein</fullName>
    </submittedName>
</protein>
<evidence type="ECO:0000313" key="2">
    <source>
        <dbReference type="EMBL" id="CDM70375.1"/>
    </source>
</evidence>
<dbReference type="EMBL" id="HG917869">
    <property type="protein sequence ID" value="CDM70375.1"/>
    <property type="molecule type" value="Genomic_DNA"/>
</dbReference>
<keyword evidence="1" id="KW-1133">Transmembrane helix</keyword>
<dbReference type="Proteomes" id="UP000019426">
    <property type="component" value="Chromosome M2/40_rep2"/>
</dbReference>
<reference evidence="2 3" key="1">
    <citation type="submission" date="2013-11" db="EMBL/GenBank/DDBJ databases">
        <title>Complete genome sequence of Clostridum sp. M2/40.</title>
        <authorList>
            <person name="Wibberg D."/>
            <person name="Puehler A."/>
            <person name="Schlueter A."/>
        </authorList>
    </citation>
    <scope>NUCLEOTIDE SEQUENCE [LARGE SCALE GENOMIC DNA]</scope>
    <source>
        <strain evidence="3">M2/40</strain>
    </source>
</reference>
<dbReference type="AlphaFoldDB" id="W6SKH2"/>
<dbReference type="KEGG" id="clt:CM240_3258"/>
<name>W6SKH2_9CLOT</name>
<accession>W6SKH2</accession>
<evidence type="ECO:0000313" key="3">
    <source>
        <dbReference type="Proteomes" id="UP000019426"/>
    </source>
</evidence>
<keyword evidence="1" id="KW-0812">Transmembrane</keyword>
<proteinExistence type="predicted"/>
<keyword evidence="3" id="KW-1185">Reference proteome</keyword>
<keyword evidence="1" id="KW-0472">Membrane</keyword>
<gene>
    <name evidence="2" type="ORF">CM240_3258</name>
</gene>
<dbReference type="HOGENOM" id="CLU_2179212_0_0_9"/>
<feature type="transmembrane region" description="Helical" evidence="1">
    <location>
        <begin position="79"/>
        <end position="104"/>
    </location>
</feature>
<feature type="transmembrane region" description="Helical" evidence="1">
    <location>
        <begin position="23"/>
        <end position="43"/>
    </location>
</feature>